<name>A0A7J7K8S7_BUGNE</name>
<gene>
    <name evidence="1" type="ORF">EB796_006656</name>
</gene>
<keyword evidence="2" id="KW-1185">Reference proteome</keyword>
<proteinExistence type="predicted"/>
<evidence type="ECO:0000313" key="2">
    <source>
        <dbReference type="Proteomes" id="UP000593567"/>
    </source>
</evidence>
<comment type="caution">
    <text evidence="1">The sequence shown here is derived from an EMBL/GenBank/DDBJ whole genome shotgun (WGS) entry which is preliminary data.</text>
</comment>
<dbReference type="AlphaFoldDB" id="A0A7J7K8S7"/>
<dbReference type="SUPFAM" id="SSF75011">
    <property type="entry name" value="3-carboxy-cis,cis-mucoante lactonizing enzyme"/>
    <property type="match status" value="1"/>
</dbReference>
<evidence type="ECO:0000313" key="1">
    <source>
        <dbReference type="EMBL" id="KAF6035042.1"/>
    </source>
</evidence>
<sequence length="373" mass="41962">MHTEFSQKKKETFYRFEDLVTGYQEEEKLKELDKMVAEQIAEINRQAEIRRQEIKSFPAIMDKEVTSFTDELQTKEDQLGDLEHSLSLMMRECHVAEMIRQNKGNKEKIQQALALTTGSCNILREMVVAPTGNVGKFEASLRPLIPTKLTKLFNGSSNIQVSHMTLTDCGDLLFYSSGEVKIMDLNMKLTKASKAIGSVVCLAQFKDVVFVVTYAGNTLKCSSYRYGTLSELNEICEYPAGYISHAIAVCEKYVVLVNNASYTYCLRVYDHSGVHQRDVQVNRSIQGIWTLPNSSILIRTDQGQNLKLDTTTFVLHDCGKSSVAPLTTDGAGDELSVSLNTEEYRSIRSMSIKGSLLALTDDNSKIHLYHINY</sequence>
<dbReference type="Proteomes" id="UP000593567">
    <property type="component" value="Unassembled WGS sequence"/>
</dbReference>
<reference evidence="1" key="1">
    <citation type="submission" date="2020-06" db="EMBL/GenBank/DDBJ databases">
        <title>Draft genome of Bugula neritina, a colonial animal packing powerful symbionts and potential medicines.</title>
        <authorList>
            <person name="Rayko M."/>
        </authorList>
    </citation>
    <scope>NUCLEOTIDE SEQUENCE [LARGE SCALE GENOMIC DNA]</scope>
    <source>
        <strain evidence="1">Kwan_BN1</strain>
    </source>
</reference>
<accession>A0A7J7K8S7</accession>
<protein>
    <submittedName>
        <fullName evidence="1">Uncharacterized protein</fullName>
    </submittedName>
</protein>
<organism evidence="1 2">
    <name type="scientific">Bugula neritina</name>
    <name type="common">Brown bryozoan</name>
    <name type="synonym">Sertularia neritina</name>
    <dbReference type="NCBI Taxonomy" id="10212"/>
    <lineage>
        <taxon>Eukaryota</taxon>
        <taxon>Metazoa</taxon>
        <taxon>Spiralia</taxon>
        <taxon>Lophotrochozoa</taxon>
        <taxon>Bryozoa</taxon>
        <taxon>Gymnolaemata</taxon>
        <taxon>Cheilostomatida</taxon>
        <taxon>Flustrina</taxon>
        <taxon>Buguloidea</taxon>
        <taxon>Bugulidae</taxon>
        <taxon>Bugula</taxon>
    </lineage>
</organism>
<dbReference type="EMBL" id="VXIV02000947">
    <property type="protein sequence ID" value="KAF6035042.1"/>
    <property type="molecule type" value="Genomic_DNA"/>
</dbReference>